<feature type="compositionally biased region" description="Basic and acidic residues" evidence="7">
    <location>
        <begin position="2498"/>
        <end position="2510"/>
    </location>
</feature>
<feature type="compositionally biased region" description="Low complexity" evidence="7">
    <location>
        <begin position="2266"/>
        <end position="2281"/>
    </location>
</feature>
<proteinExistence type="inferred from homology"/>
<dbReference type="InterPro" id="IPR026831">
    <property type="entry name" value="APC_dom"/>
</dbReference>
<feature type="compositionally biased region" description="Basic and acidic residues" evidence="7">
    <location>
        <begin position="973"/>
        <end position="982"/>
    </location>
</feature>
<dbReference type="InterPro" id="IPR041257">
    <property type="entry name" value="APC_rep"/>
</dbReference>
<evidence type="ECO:0000259" key="8">
    <source>
        <dbReference type="Pfam" id="PF05937"/>
    </source>
</evidence>
<feature type="compositionally biased region" description="Low complexity" evidence="7">
    <location>
        <begin position="1666"/>
        <end position="1676"/>
    </location>
</feature>
<feature type="compositionally biased region" description="Low complexity" evidence="7">
    <location>
        <begin position="2539"/>
        <end position="2555"/>
    </location>
</feature>
<feature type="coiled-coil region" evidence="6">
    <location>
        <begin position="6"/>
        <end position="54"/>
    </location>
</feature>
<dbReference type="Pfam" id="PF16634">
    <property type="entry name" value="APC_u13"/>
    <property type="match status" value="1"/>
</dbReference>
<dbReference type="InterPro" id="IPR032038">
    <property type="entry name" value="APC_N"/>
</dbReference>
<feature type="compositionally biased region" description="Basic residues" evidence="7">
    <location>
        <begin position="1652"/>
        <end position="1661"/>
    </location>
</feature>
<feature type="region of interest" description="Disordered" evidence="7">
    <location>
        <begin position="973"/>
        <end position="992"/>
    </location>
</feature>
<dbReference type="InterPro" id="IPR009224">
    <property type="entry name" value="SAMP"/>
</dbReference>
<feature type="compositionally biased region" description="Acidic residues" evidence="7">
    <location>
        <begin position="1482"/>
        <end position="1493"/>
    </location>
</feature>
<feature type="compositionally biased region" description="Polar residues" evidence="7">
    <location>
        <begin position="1118"/>
        <end position="1167"/>
    </location>
</feature>
<keyword evidence="4 6" id="KW-0175">Coiled coil</keyword>
<evidence type="ECO:0000256" key="6">
    <source>
        <dbReference type="SAM" id="Coils"/>
    </source>
</evidence>
<feature type="compositionally biased region" description="Low complexity" evidence="7">
    <location>
        <begin position="1103"/>
        <end position="1117"/>
    </location>
</feature>
<feature type="compositionally biased region" description="Polar residues" evidence="7">
    <location>
        <begin position="2473"/>
        <end position="2486"/>
    </location>
</feature>
<dbReference type="InterPro" id="IPR009232">
    <property type="entry name" value="EB1-bd"/>
</dbReference>
<dbReference type="InterPro" id="IPR000225">
    <property type="entry name" value="Armadillo"/>
</dbReference>
<feature type="compositionally biased region" description="Low complexity" evidence="7">
    <location>
        <begin position="1885"/>
        <end position="1898"/>
    </location>
</feature>
<dbReference type="SUPFAM" id="SSF82931">
    <property type="entry name" value="Tumor suppressor gene product Apc"/>
    <property type="match status" value="1"/>
</dbReference>
<feature type="compositionally biased region" description="Basic and acidic residues" evidence="7">
    <location>
        <begin position="1857"/>
        <end position="1869"/>
    </location>
</feature>
<feature type="compositionally biased region" description="Polar residues" evidence="7">
    <location>
        <begin position="1022"/>
        <end position="1045"/>
    </location>
</feature>
<feature type="compositionally biased region" description="Basic and acidic residues" evidence="7">
    <location>
        <begin position="1061"/>
        <end position="1074"/>
    </location>
</feature>
<feature type="compositionally biased region" description="Low complexity" evidence="7">
    <location>
        <begin position="2377"/>
        <end position="2395"/>
    </location>
</feature>
<dbReference type="InterPro" id="IPR026818">
    <property type="entry name" value="Apc_fam"/>
</dbReference>
<evidence type="ECO:0000313" key="11">
    <source>
        <dbReference type="Proteomes" id="UP001652624"/>
    </source>
</evidence>
<protein>
    <submittedName>
        <fullName evidence="12">Adenomatous polyposis coli protein isoform X8</fullName>
    </submittedName>
</protein>
<dbReference type="Pfam" id="PF05956">
    <property type="entry name" value="APC_basic"/>
    <property type="match status" value="1"/>
</dbReference>
<dbReference type="SMART" id="SM00185">
    <property type="entry name" value="ARM"/>
    <property type="match status" value="6"/>
</dbReference>
<evidence type="ECO:0000259" key="9">
    <source>
        <dbReference type="Pfam" id="PF05956"/>
    </source>
</evidence>
<feature type="region of interest" description="Disordered" evidence="7">
    <location>
        <begin position="2066"/>
        <end position="2555"/>
    </location>
</feature>
<evidence type="ECO:0000256" key="4">
    <source>
        <dbReference type="ARBA" id="ARBA00023054"/>
    </source>
</evidence>
<comment type="similarity">
    <text evidence="1">Belongs to the adenomatous polyposis coli (APC) family.</text>
</comment>
<dbReference type="SUPFAM" id="SSF58050">
    <property type="entry name" value="N-terminal coiled coil domain from apc"/>
    <property type="match status" value="1"/>
</dbReference>
<keyword evidence="2" id="KW-0879">Wnt signaling pathway</keyword>
<feature type="compositionally biased region" description="Polar residues" evidence="7">
    <location>
        <begin position="838"/>
        <end position="861"/>
    </location>
</feature>
<feature type="compositionally biased region" description="Low complexity" evidence="7">
    <location>
        <begin position="290"/>
        <end position="299"/>
    </location>
</feature>
<feature type="compositionally biased region" description="Basic and acidic residues" evidence="7">
    <location>
        <begin position="2088"/>
        <end position="2106"/>
    </location>
</feature>
<gene>
    <name evidence="12" type="primary">APC</name>
</gene>
<feature type="compositionally biased region" description="Basic and acidic residues" evidence="7">
    <location>
        <begin position="2436"/>
        <end position="2453"/>
    </location>
</feature>
<evidence type="ECO:0000256" key="3">
    <source>
        <dbReference type="ARBA" id="ARBA00022737"/>
    </source>
</evidence>
<dbReference type="SUPFAM" id="SSF48371">
    <property type="entry name" value="ARM repeat"/>
    <property type="match status" value="1"/>
</dbReference>
<dbReference type="Gene3D" id="1.10.287.450">
    <property type="entry name" value="Helix hairpin bin"/>
    <property type="match status" value="1"/>
</dbReference>
<feature type="region of interest" description="Disordered" evidence="7">
    <location>
        <begin position="1094"/>
        <end position="1167"/>
    </location>
</feature>
<feature type="compositionally biased region" description="Polar residues" evidence="7">
    <location>
        <begin position="2122"/>
        <end position="2142"/>
    </location>
</feature>
<dbReference type="PANTHER" id="PTHR12607">
    <property type="entry name" value="ADENOMATOUS POLYPOSIS COLI PROTEIN FAMILY"/>
    <property type="match status" value="1"/>
</dbReference>
<dbReference type="Pfam" id="PF16689">
    <property type="entry name" value="APC_N_CC"/>
    <property type="match status" value="1"/>
</dbReference>
<dbReference type="GeneID" id="103125270"/>
<dbReference type="InterPro" id="IPR009234">
    <property type="entry name" value="APC_basic_dom"/>
</dbReference>
<dbReference type="Gene3D" id="1.25.10.10">
    <property type="entry name" value="Leucine-rich Repeat Variant"/>
    <property type="match status" value="1"/>
</dbReference>
<feature type="compositionally biased region" description="Basic and acidic residues" evidence="7">
    <location>
        <begin position="1368"/>
        <end position="1383"/>
    </location>
</feature>
<dbReference type="InterPro" id="IPR011989">
    <property type="entry name" value="ARM-like"/>
</dbReference>
<dbReference type="RefSeq" id="XP_060057265.1">
    <property type="nucleotide sequence ID" value="XM_060201282.1"/>
</dbReference>
<feature type="compositionally biased region" description="Polar residues" evidence="7">
    <location>
        <begin position="949"/>
        <end position="962"/>
    </location>
</feature>
<dbReference type="InterPro" id="IPR036149">
    <property type="entry name" value="APC_N_sf"/>
</dbReference>
<feature type="region of interest" description="Disordered" evidence="7">
    <location>
        <begin position="692"/>
        <end position="711"/>
    </location>
</feature>
<feature type="compositionally biased region" description="Low complexity" evidence="7">
    <location>
        <begin position="747"/>
        <end position="759"/>
    </location>
</feature>
<feature type="compositionally biased region" description="Polar residues" evidence="7">
    <location>
        <begin position="1846"/>
        <end position="1856"/>
    </location>
</feature>
<dbReference type="Pfam" id="PF16630">
    <property type="entry name" value="APC_u5"/>
    <property type="match status" value="1"/>
</dbReference>
<name>A0ABM3Y865_ERIEU</name>
<dbReference type="Pfam" id="PF16636">
    <property type="entry name" value="APC_u15"/>
    <property type="match status" value="1"/>
</dbReference>
<feature type="compositionally biased region" description="Basic residues" evidence="7">
    <location>
        <begin position="700"/>
        <end position="710"/>
    </location>
</feature>
<feature type="compositionally biased region" description="Low complexity" evidence="7">
    <location>
        <begin position="876"/>
        <end position="886"/>
    </location>
</feature>
<keyword evidence="11" id="KW-1185">Reference proteome</keyword>
<evidence type="ECO:0000256" key="2">
    <source>
        <dbReference type="ARBA" id="ARBA00022687"/>
    </source>
</evidence>
<dbReference type="Pfam" id="PF05972">
    <property type="entry name" value="APC_15aa"/>
    <property type="match status" value="4"/>
</dbReference>
<evidence type="ECO:0000256" key="1">
    <source>
        <dbReference type="ARBA" id="ARBA00009051"/>
    </source>
</evidence>
<dbReference type="Pfam" id="PF00514">
    <property type="entry name" value="Arm"/>
    <property type="match status" value="3"/>
</dbReference>
<feature type="compositionally biased region" description="Polar residues" evidence="7">
    <location>
        <begin position="2336"/>
        <end position="2345"/>
    </location>
</feature>
<evidence type="ECO:0000259" key="10">
    <source>
        <dbReference type="Pfam" id="PF16689"/>
    </source>
</evidence>
<feature type="compositionally biased region" description="Polar residues" evidence="7">
    <location>
        <begin position="2511"/>
        <end position="2528"/>
    </location>
</feature>
<feature type="compositionally biased region" description="Polar residues" evidence="7">
    <location>
        <begin position="2702"/>
        <end position="2730"/>
    </location>
</feature>
<sequence length="2761" mass="303207">MAAASYDQLLKQVEALKMENSNLRQELEDNSNHLTKLETEASNMKEVLKQLQGSIEDEAMASSGQIDLLERLKELNLDSSNFPGVKLRSKMSLRSYGSREGSVSSRSGECSPVPMGSFPRRGFVNGSRENTGYLEELEKERSLLLADLDKEEKEKDWYYAQLQNLTKRIDSLPLTENFSLQTDMTRRQLEYEARQIRVAMEEQLGTCQDMEKRAQRRVTRIQQIEKDILRVRQLLQSQAAETERSSQSKHEASSHDAERQNEGQGVAEISMATSGSGQGSAVRMDHETASVLSSSSTHSAPRRLTSHLGTKIRAYCETCWEWQEAHEQGMDQDKNPMPAPVEHQICPAVCVLMKLSFDEEHRHAMNELGRKATRGISSQELGQGLSGGLQAIAELLQVDCEMYGLTNDHYSITLRRYAGMALTNLTFGDVANKATLCSMKGCMRALVAQLKSESEDLQQVIASVLRNLSWRADVNSKKTLREVGSVKALMECALEVKKESTLKSVLSALWNLSAHCTENKADICAVDGALAFLVGTLTYRSQTNTLAIIESGGGILRNVSSLIATNEDHRQILRENNCLQTLLQHLKSHSLTIVSNACGTLWNLSARNPKDQEALWDMGAVSMLKNLIHSKHKMIAMGSAAALRNLMANRPAKYKDANIMSPGSSLPSLHVRKQKALEAELDAQHLSETFDNIDNLSPKASHRSKQRHKQSLYGDYVFDTNRQDENRSDNFNTGNMTVLSPYLNTTVLPSSSSRVSLDSSRSEKDRSLERERGINLGNYHSATENPGTSSKRGLQITTAAQIAKVMEEVSAIHTSQEDRSSGSATELHCGTDERNALRRSSTTHPHSNTYNFTKPENSNRTCPMPYAKLEYKRSSNDSLNSVSSSDGYGKRGQMKPSIESYSEDDESKFCSYGQYPADLAHKIHSANHMDDNDGELDTPINYSLKYSDEQLNSGRQSPSQNERWARPKHVIEDEIKQNEQRQSRSQSTTYPVYAESADDKHLKFQPHFGQQECVSPYRSRGVNGSETNRVGSNHGINQNVNQSLCQEDDYEDDKPTNYSERYSEEEQHEEEERPTNYSIKYNEEKHHVDQPIDYSLKYPTDIPSSQKPSFSFSKSSSGQNTKTEHISSNSENTPAPSSNGKRQNQLHPSSAQSRNGQTQKNTSCKVPSINQETMQTYCVEDTPICFSRCSSLSSLSSAEDEIGCDQTTQEADSANTLQVEEIKENSGTRTAEDSVSEVPTTSQHVRTKSSRLQASGLSSESTRHKAVEFSSGAKSPSKSGAQTPKSPPEHYVQETPLMFSRCTSVSSLDSFESRSIASSVQSEPCSGMVSGIISPSDLPDSPGQTMPPSRSKTPPPPPPPQAVPPKQEVPKNKIPNAEKRENIPKQVAVNAAVQRVQVLPDADTLLHFATESTPDGFSCSSSLSALSLDEPFIQKDVELRIMPPVQENDNGNETESEQPEQAKENQEKEVEKPTDSEKDLLDDSDDDDIEILEECIISAMPTKSSRKTKKPAQTASNLPPPVARKPSQLPVYKLLPSQNRLQAQKHVSFTPGDDMPRVYCVEGTPINFSTATSLSDLTIESPPNELAAGEGVRTGAESGEFEKRDTIPTEGRSTDEAQRGKVSFVTIPELDDNKTEEGDILAECINSAMPKGKSHKPFRVRKIMDQVQQASVSSSATNKNQQDGKKKKPTSPVKPIPQNTEYKTRVRKNTDSKNNLNAERTFPDSKDSKKQNLKNNSKDFSDKVPNNEDRVRGSFTFDSPHHYTPIEGTPYCFSRNDSLSSLDFDDDDDVDLSREKAELRKGKESKESEAKVTSHTELTSNQQPANNTHAVTKHPINRGQSKPMLQKQSTLPQSSRDVPDRGAATDEKLQNFAIENTPVCFSRNSSLSSLSDIDQENNNSKENEPIKEPEPPGSHREPSKPQASGYAPKSFHVEDTPVCFSRNSSLSSLSIDSEDDLLQECISSAMPKKKKPSRLKGDNEKHSPRNMGSILAEDLTLDLKEIQRPDSEHGLSPDSENFDWKAIQEGANSIVSSLHQAAAAACLSRQASSDSDSILSLKSGISLGSPFHLTPDQEEKPFASNKGPRILKPGEKSTLETKKLESENKGIKGGKKVYKSLITGKFRSNSETSNQMKQPLQSNMPSISRGRTMIHIPGVRNSSSSTSPVSKKGPPLKPPASKSPSEGQTATTSPRGAKPSVKSELSPVTRQTPQPAGSNKGPSRSGSRDSTPSRPQQPLSRPMQSPGRNSISPGRNGISPPNKLSQLPRTSSPSTASTKSSGSGKMPYTSPGRQMSQQNLTKQTGLSKNGSSIPRSESASKGLNQMSNSNGSNKKVELSRMSSTKSSGSESDRSERPVLVRQSTFIKEAPSPTLRRKLEESASFESLSPSSRPDSPTRSQAQTPVLSPSLPDMSLATHSSVQSGGWRKLPPNLSPTIEYNDGRPAKRHDIARSHSESPSRLPINRSGTWKREHSKHSSSLPRVSTWRRTGSSSSILSASSESSEKAKSEDEKHVNSISGTKQTKENQVSTKGTWRKIKESEISPTNSTSQTTSSGATNGAESKTLIYQMAPAVSKTEDVWVRIEDCPINNPRSGRSPTGNTPPVIDSVSEKGNPNTKDLKDNQGKQNMGNGSAAVRTVGLENRLNSFLQADTPDQKGTEVKPGKSNPVPTSETNESSIAERTPFSSSSSSKHSSPSGTVAARVTPFNYNPSPRKSSADSTSARPSQIPTPVSNNTKKRDSKTDNTESSGTQSPKRHSGSYLVTSV</sequence>
<feature type="region of interest" description="Disordered" evidence="7">
    <location>
        <begin position="949"/>
        <end position="968"/>
    </location>
</feature>
<dbReference type="Pfam" id="PF05937">
    <property type="entry name" value="EB1_binding"/>
    <property type="match status" value="1"/>
</dbReference>
<dbReference type="Pfam" id="PF16629">
    <property type="entry name" value="Arm_APC_u3"/>
    <property type="match status" value="1"/>
</dbReference>
<dbReference type="InterPro" id="IPR009240">
    <property type="entry name" value="APC_15aa_rpt"/>
</dbReference>
<feature type="compositionally biased region" description="Polar residues" evidence="7">
    <location>
        <begin position="1815"/>
        <end position="1830"/>
    </location>
</feature>
<feature type="compositionally biased region" description="Basic and acidic residues" evidence="7">
    <location>
        <begin position="1721"/>
        <end position="1752"/>
    </location>
</feature>
<feature type="compositionally biased region" description="Polar residues" evidence="7">
    <location>
        <begin position="1237"/>
        <end position="1260"/>
    </location>
</feature>
<feature type="coiled-coil region" evidence="6">
    <location>
        <begin position="134"/>
        <end position="168"/>
    </location>
</feature>
<dbReference type="InterPro" id="IPR016024">
    <property type="entry name" value="ARM-type_fold"/>
</dbReference>
<dbReference type="Pfam" id="PF16633">
    <property type="entry name" value="APC_u9"/>
    <property type="match status" value="1"/>
</dbReference>
<feature type="region of interest" description="Disordered" evidence="7">
    <location>
        <begin position="1580"/>
        <end position="1930"/>
    </location>
</feature>
<organism evidence="11 12">
    <name type="scientific">Erinaceus europaeus</name>
    <name type="common">Western European hedgehog</name>
    <dbReference type="NCBI Taxonomy" id="9365"/>
    <lineage>
        <taxon>Eukaryota</taxon>
        <taxon>Metazoa</taxon>
        <taxon>Chordata</taxon>
        <taxon>Craniata</taxon>
        <taxon>Vertebrata</taxon>
        <taxon>Euteleostomi</taxon>
        <taxon>Mammalia</taxon>
        <taxon>Eutheria</taxon>
        <taxon>Laurasiatheria</taxon>
        <taxon>Eulipotyphla</taxon>
        <taxon>Erinaceidae</taxon>
        <taxon>Erinaceinae</taxon>
        <taxon>Erinaceus</taxon>
    </lineage>
</organism>
<feature type="region of interest" description="Disordered" evidence="7">
    <location>
        <begin position="1444"/>
        <end position="1527"/>
    </location>
</feature>
<feature type="compositionally biased region" description="Basic and acidic residues" evidence="7">
    <location>
        <begin position="1600"/>
        <end position="1619"/>
    </location>
</feature>
<feature type="region of interest" description="Disordered" evidence="7">
    <location>
        <begin position="1223"/>
        <end position="1291"/>
    </location>
</feature>
<feature type="compositionally biased region" description="Low complexity" evidence="7">
    <location>
        <begin position="2158"/>
        <end position="2181"/>
    </location>
</feature>
<reference evidence="12" key="1">
    <citation type="submission" date="2025-08" db="UniProtKB">
        <authorList>
            <consortium name="RefSeq"/>
        </authorList>
    </citation>
    <scope>IDENTIFICATION</scope>
</reference>
<dbReference type="Pfam" id="PF18797">
    <property type="entry name" value="APC_rep"/>
    <property type="match status" value="1"/>
</dbReference>
<feature type="domain" description="Adenomatous polyposis coli N-terminal dimerisation" evidence="10">
    <location>
        <begin position="4"/>
        <end position="55"/>
    </location>
</feature>
<dbReference type="Proteomes" id="UP001652624">
    <property type="component" value="Chromosome 11"/>
</dbReference>
<feature type="compositionally biased region" description="Basic and acidic residues" evidence="7">
    <location>
        <begin position="1460"/>
        <end position="1481"/>
    </location>
</feature>
<feature type="compositionally biased region" description="Low complexity" evidence="7">
    <location>
        <begin position="2681"/>
        <end position="2692"/>
    </location>
</feature>
<feature type="compositionally biased region" description="Basic and acidic residues" evidence="7">
    <location>
        <begin position="1702"/>
        <end position="1711"/>
    </location>
</feature>
<feature type="region of interest" description="Disordered" evidence="7">
    <location>
        <begin position="1962"/>
        <end position="1988"/>
    </location>
</feature>
<dbReference type="Pfam" id="PF11414">
    <property type="entry name" value="Suppressor_APC"/>
    <property type="match status" value="1"/>
</dbReference>
<dbReference type="Gene3D" id="1.20.5.10">
    <property type="match status" value="1"/>
</dbReference>
<feature type="compositionally biased region" description="Basic and acidic residues" evidence="7">
    <location>
        <begin position="1791"/>
        <end position="1814"/>
    </location>
</feature>
<feature type="compositionally biased region" description="Basic and acidic residues" evidence="7">
    <location>
        <begin position="760"/>
        <end position="773"/>
    </location>
</feature>
<feature type="compositionally biased region" description="Pro residues" evidence="7">
    <location>
        <begin position="1353"/>
        <end position="1363"/>
    </location>
</feature>
<feature type="region of interest" description="Disordered" evidence="7">
    <location>
        <begin position="811"/>
        <end position="902"/>
    </location>
</feature>
<feature type="region of interest" description="Disordered" evidence="7">
    <location>
        <begin position="1010"/>
        <end position="1082"/>
    </location>
</feature>
<dbReference type="Pfam" id="PF05923">
    <property type="entry name" value="APC_r"/>
    <property type="match status" value="7"/>
</dbReference>
<keyword evidence="3" id="KW-0677">Repeat</keyword>
<feature type="region of interest" description="Disordered" evidence="7">
    <location>
        <begin position="2583"/>
        <end position="2627"/>
    </location>
</feature>
<feature type="domain" description="Adenomatous polyposis coli protein basic" evidence="9">
    <location>
        <begin position="2143"/>
        <end position="2493"/>
    </location>
</feature>
<feature type="compositionally biased region" description="Low complexity" evidence="7">
    <location>
        <begin position="2487"/>
        <end position="2497"/>
    </location>
</feature>
<feature type="compositionally biased region" description="Polar residues" evidence="7">
    <location>
        <begin position="2663"/>
        <end position="2675"/>
    </location>
</feature>
<dbReference type="InterPro" id="IPR009223">
    <property type="entry name" value="APC_rpt"/>
</dbReference>
<accession>A0ABM3Y865</accession>
<feature type="compositionally biased region" description="Low complexity" evidence="7">
    <location>
        <begin position="1270"/>
        <end position="1281"/>
    </location>
</feature>
<feature type="compositionally biased region" description="Basic and acidic residues" evidence="7">
    <location>
        <begin position="2649"/>
        <end position="2658"/>
    </location>
</feature>
<dbReference type="Pfam" id="PF16635">
    <property type="entry name" value="APC_u14"/>
    <property type="match status" value="1"/>
</dbReference>
<feature type="region of interest" description="Disordered" evidence="7">
    <location>
        <begin position="2644"/>
        <end position="2761"/>
    </location>
</feature>
<evidence type="ECO:0000256" key="7">
    <source>
        <dbReference type="SAM" id="MobiDB-lite"/>
    </source>
</evidence>
<feature type="compositionally biased region" description="Basic and acidic residues" evidence="7">
    <location>
        <begin position="241"/>
        <end position="261"/>
    </location>
</feature>
<feature type="region of interest" description="Disordered" evidence="7">
    <location>
        <begin position="1318"/>
        <end position="1386"/>
    </location>
</feature>
<evidence type="ECO:0000313" key="12">
    <source>
        <dbReference type="RefSeq" id="XP_060057265.1"/>
    </source>
</evidence>
<feature type="compositionally biased region" description="Polar residues" evidence="7">
    <location>
        <begin position="2202"/>
        <end position="2249"/>
    </location>
</feature>
<feature type="compositionally biased region" description="Basic and acidic residues" evidence="7">
    <location>
        <begin position="1223"/>
        <end position="1232"/>
    </location>
</feature>
<feature type="compositionally biased region" description="Basic and acidic residues" evidence="7">
    <location>
        <begin position="1899"/>
        <end position="1919"/>
    </location>
</feature>
<feature type="compositionally biased region" description="Polar residues" evidence="7">
    <location>
        <begin position="2586"/>
        <end position="2597"/>
    </location>
</feature>
<feature type="domain" description="EB-1 binding" evidence="8">
    <location>
        <begin position="2588"/>
        <end position="2761"/>
    </location>
</feature>
<dbReference type="PANTHER" id="PTHR12607:SF11">
    <property type="entry name" value="ADENOMATOUS POLYPOSIS COLI PROTEIN"/>
    <property type="match status" value="1"/>
</dbReference>
<feature type="region of interest" description="Disordered" evidence="7">
    <location>
        <begin position="747"/>
        <end position="793"/>
    </location>
</feature>
<evidence type="ECO:0000256" key="5">
    <source>
        <dbReference type="PROSITE-ProRule" id="PRU00259"/>
    </source>
</evidence>
<dbReference type="PROSITE" id="PS50176">
    <property type="entry name" value="ARM_REPEAT"/>
    <property type="match status" value="1"/>
</dbReference>
<dbReference type="Pfam" id="PF05924">
    <property type="entry name" value="SAMP"/>
    <property type="match status" value="3"/>
</dbReference>
<feature type="compositionally biased region" description="Polar residues" evidence="7">
    <location>
        <begin position="2287"/>
        <end position="2329"/>
    </location>
</feature>
<feature type="region of interest" description="Disordered" evidence="7">
    <location>
        <begin position="239"/>
        <end position="302"/>
    </location>
</feature>
<feature type="compositionally biased region" description="Polar residues" evidence="7">
    <location>
        <begin position="778"/>
        <end position="793"/>
    </location>
</feature>
<feature type="repeat" description="ARM" evidence="5">
    <location>
        <begin position="577"/>
        <end position="619"/>
    </location>
</feature>